<dbReference type="Proteomes" id="UP001165060">
    <property type="component" value="Unassembled WGS sequence"/>
</dbReference>
<feature type="compositionally biased region" description="Basic residues" evidence="2">
    <location>
        <begin position="437"/>
        <end position="459"/>
    </location>
</feature>
<feature type="transmembrane region" description="Helical" evidence="3">
    <location>
        <begin position="87"/>
        <end position="105"/>
    </location>
</feature>
<keyword evidence="3" id="KW-0472">Membrane</keyword>
<accession>A0ABQ6MJU6</accession>
<organism evidence="4 5">
    <name type="scientific">Tetraparma gracilis</name>
    <dbReference type="NCBI Taxonomy" id="2962635"/>
    <lineage>
        <taxon>Eukaryota</taxon>
        <taxon>Sar</taxon>
        <taxon>Stramenopiles</taxon>
        <taxon>Ochrophyta</taxon>
        <taxon>Bolidophyceae</taxon>
        <taxon>Parmales</taxon>
        <taxon>Triparmaceae</taxon>
        <taxon>Tetraparma</taxon>
    </lineage>
</organism>
<evidence type="ECO:0000313" key="4">
    <source>
        <dbReference type="EMBL" id="GMI27769.1"/>
    </source>
</evidence>
<evidence type="ECO:0000256" key="2">
    <source>
        <dbReference type="SAM" id="MobiDB-lite"/>
    </source>
</evidence>
<dbReference type="PROSITE" id="PS51257">
    <property type="entry name" value="PROKAR_LIPOPROTEIN"/>
    <property type="match status" value="1"/>
</dbReference>
<feature type="transmembrane region" description="Helical" evidence="3">
    <location>
        <begin position="236"/>
        <end position="256"/>
    </location>
</feature>
<feature type="region of interest" description="Disordered" evidence="2">
    <location>
        <begin position="402"/>
        <end position="473"/>
    </location>
</feature>
<keyword evidence="3" id="KW-1133">Transmembrane helix</keyword>
<proteinExistence type="predicted"/>
<evidence type="ECO:0000256" key="1">
    <source>
        <dbReference type="SAM" id="Coils"/>
    </source>
</evidence>
<feature type="transmembrane region" description="Helical" evidence="3">
    <location>
        <begin position="141"/>
        <end position="160"/>
    </location>
</feature>
<gene>
    <name evidence="4" type="ORF">TeGR_g6953</name>
</gene>
<feature type="transmembrane region" description="Helical" evidence="3">
    <location>
        <begin position="12"/>
        <end position="34"/>
    </location>
</feature>
<protein>
    <submittedName>
        <fullName evidence="4">Uncharacterized protein</fullName>
    </submittedName>
</protein>
<evidence type="ECO:0000313" key="5">
    <source>
        <dbReference type="Proteomes" id="UP001165060"/>
    </source>
</evidence>
<feature type="compositionally biased region" description="Acidic residues" evidence="2">
    <location>
        <begin position="411"/>
        <end position="432"/>
    </location>
</feature>
<feature type="transmembrane region" description="Helical" evidence="3">
    <location>
        <begin position="200"/>
        <end position="224"/>
    </location>
</feature>
<keyword evidence="5" id="KW-1185">Reference proteome</keyword>
<reference evidence="4 5" key="1">
    <citation type="journal article" date="2023" name="Commun. Biol.">
        <title>Genome analysis of Parmales, the sister group of diatoms, reveals the evolutionary specialization of diatoms from phago-mixotrophs to photoautotrophs.</title>
        <authorList>
            <person name="Ban H."/>
            <person name="Sato S."/>
            <person name="Yoshikawa S."/>
            <person name="Yamada K."/>
            <person name="Nakamura Y."/>
            <person name="Ichinomiya M."/>
            <person name="Sato N."/>
            <person name="Blanc-Mathieu R."/>
            <person name="Endo H."/>
            <person name="Kuwata A."/>
            <person name="Ogata H."/>
        </authorList>
    </citation>
    <scope>NUCLEOTIDE SEQUENCE [LARGE SCALE GENOMIC DNA]</scope>
</reference>
<feature type="transmembrane region" description="Helical" evidence="3">
    <location>
        <begin position="111"/>
        <end position="129"/>
    </location>
</feature>
<comment type="caution">
    <text evidence="4">The sequence shown here is derived from an EMBL/GenBank/DDBJ whole genome shotgun (WGS) entry which is preliminary data.</text>
</comment>
<dbReference type="EMBL" id="BRYB01000327">
    <property type="protein sequence ID" value="GMI27769.1"/>
    <property type="molecule type" value="Genomic_DNA"/>
</dbReference>
<name>A0ABQ6MJU6_9STRA</name>
<feature type="transmembrane region" description="Helical" evidence="3">
    <location>
        <begin position="54"/>
        <end position="75"/>
    </location>
</feature>
<evidence type="ECO:0000256" key="3">
    <source>
        <dbReference type="SAM" id="Phobius"/>
    </source>
</evidence>
<keyword evidence="1" id="KW-0175">Coiled coil</keyword>
<sequence>MGFVVRLPTQIGYSLIGVGVGLLCACQLFKLHGIEVSVESLFGYSCHEEESKPIMRGMLHSISFVACFLTMALQWAMRGSTRHPSDFVMAYFGLQYFASATYHRARMSPTVVSTFTVVDMGWIAFTIAGSSFMMKLKKVRYVVLTFVCFISAAFTFELIAHGLPEITKSIEAGDYIVNMENVKNNVYMKHFVHSLTFDPWVWVGCKVMSGISFALIPFFSPVALNFSRYTRQQQVMYGLCIFTFLLSFVCFGLQSASRAGMELKLFWHVDNVWGYHEDFHLILVMAHTFTSQMYAYDIVYEEEVTEDPMATVNGILTRIVQEYEEDYKTVEYMRQAVTTPGKSITGFKFRQRMGARMEEMKLLRERAEKNIELYRKAMEEGRGGVRSMAKVVAKVAKKVAGKKGGMKEVEKEEVEEVEEVAEVEEEEEEAEVEVVKRGRGRTPTKAKAARSKTPARSKSRGGATPTRSSSRRA</sequence>
<feature type="coiled-coil region" evidence="1">
    <location>
        <begin position="350"/>
        <end position="377"/>
    </location>
</feature>
<keyword evidence="3" id="KW-0812">Transmembrane</keyword>